<evidence type="ECO:0000313" key="2">
    <source>
        <dbReference type="EMBL" id="CAD7393999.1"/>
    </source>
</evidence>
<reference evidence="2" key="1">
    <citation type="submission" date="2020-11" db="EMBL/GenBank/DDBJ databases">
        <authorList>
            <person name="Tran Van P."/>
        </authorList>
    </citation>
    <scope>NUCLEOTIDE SEQUENCE</scope>
</reference>
<feature type="region of interest" description="Disordered" evidence="1">
    <location>
        <begin position="1046"/>
        <end position="1105"/>
    </location>
</feature>
<feature type="region of interest" description="Disordered" evidence="1">
    <location>
        <begin position="1121"/>
        <end position="1147"/>
    </location>
</feature>
<feature type="compositionally biased region" description="Polar residues" evidence="1">
    <location>
        <begin position="279"/>
        <end position="293"/>
    </location>
</feature>
<gene>
    <name evidence="2" type="ORF">TCEB3V08_LOCUS1949</name>
</gene>
<feature type="compositionally biased region" description="Basic and acidic residues" evidence="1">
    <location>
        <begin position="909"/>
        <end position="922"/>
    </location>
</feature>
<feature type="compositionally biased region" description="Polar residues" evidence="1">
    <location>
        <begin position="926"/>
        <end position="952"/>
    </location>
</feature>
<organism evidence="2">
    <name type="scientific">Timema cristinae</name>
    <name type="common">Walking stick</name>
    <dbReference type="NCBI Taxonomy" id="61476"/>
    <lineage>
        <taxon>Eukaryota</taxon>
        <taxon>Metazoa</taxon>
        <taxon>Ecdysozoa</taxon>
        <taxon>Arthropoda</taxon>
        <taxon>Hexapoda</taxon>
        <taxon>Insecta</taxon>
        <taxon>Pterygota</taxon>
        <taxon>Neoptera</taxon>
        <taxon>Polyneoptera</taxon>
        <taxon>Phasmatodea</taxon>
        <taxon>Timematodea</taxon>
        <taxon>Timematoidea</taxon>
        <taxon>Timematidae</taxon>
        <taxon>Timema</taxon>
    </lineage>
</organism>
<feature type="compositionally biased region" description="Low complexity" evidence="1">
    <location>
        <begin position="1050"/>
        <end position="1089"/>
    </location>
</feature>
<protein>
    <submittedName>
        <fullName evidence="2">Uncharacterized protein</fullName>
    </submittedName>
</protein>
<feature type="region of interest" description="Disordered" evidence="1">
    <location>
        <begin position="895"/>
        <end position="955"/>
    </location>
</feature>
<evidence type="ECO:0000256" key="1">
    <source>
        <dbReference type="SAM" id="MobiDB-lite"/>
    </source>
</evidence>
<feature type="region of interest" description="Disordered" evidence="1">
    <location>
        <begin position="989"/>
        <end position="1025"/>
    </location>
</feature>
<feature type="compositionally biased region" description="Low complexity" evidence="1">
    <location>
        <begin position="1160"/>
        <end position="1176"/>
    </location>
</feature>
<accession>A0A7R9CFA5</accession>
<feature type="region of interest" description="Disordered" evidence="1">
    <location>
        <begin position="207"/>
        <end position="375"/>
    </location>
</feature>
<feature type="compositionally biased region" description="Low complexity" evidence="1">
    <location>
        <begin position="1133"/>
        <end position="1144"/>
    </location>
</feature>
<feature type="compositionally biased region" description="Polar residues" evidence="1">
    <location>
        <begin position="1213"/>
        <end position="1226"/>
    </location>
</feature>
<feature type="compositionally biased region" description="Polar residues" evidence="1">
    <location>
        <begin position="989"/>
        <end position="1003"/>
    </location>
</feature>
<dbReference type="Pfam" id="PF07145">
    <property type="entry name" value="PAM2"/>
    <property type="match status" value="1"/>
</dbReference>
<sequence length="1226" mass="132547">MMTILVNQDLGPGTNTPPPRLVAVLIKALQNWPDKLPCSWQWNDLEPDLQLEGTLRGYIHGPTASMVLTDSSQLTSDRDKHCLNKHLLRLQSNKFPGGGPPDPLPFHGVLPKRPPGENAYGCPWGDLAAVSEVLVQLSKRQGSTDNISVIVVFLTDPERIASRVLDDPVLWERLKNGSTQDMADQNNGIDDPKSGLMLDLDIPASFKQNDKNSDLEVQRNQLRDFDEPATKPRGETPTPPADTVCIGGEVENVGDSGEDSEDEWNYYKVEPSGEAVQDISKTSTHTVGSQPSTAEEDMESQLNPNAAEFVPSPTLTMPSMEEVLLSESPCKTDAPRDVSDPSSQREFTCEARTRPGELLSSTDNSSVSSAKTNFTNPFSVSDSELKFQEKISFPESSSYSVTENSSKEIDLSKDNFNEILKVDETKFQDNVALGNLPSVKSNVHTFEPDSFETTPFKAPVEPIHVSFELQKELAPEMEPSPERVHLDSEETAVFQEFDTIVSSSHIKEDNIGQDLETEPIVSSSHIQKDNIEQDIEQPLSELHELSPIPETRIITDCNTSHQSENFSPVDLWDQTFRPIENSLILGVTSLVPITTSPFPGASFTESQSSVQDVKLGSYNLEPSMKVEMESSVDTCLPLQQTDMDVITSPLSVNVAMDMCDVNSPSEGGEGDMPDVLDPSHSQDMCKYLLPTVEQEEAINLTSPQDQCTYPLAQDQLLAERKDEEIPVLLDLSPSAPPRENDQSIVDKNLNLVDIVEQLGEKMVESGDIPANNSVLGTLNFEPSLLNTLENKSSVEEQELLKSPDYVKLIEEEASPQEIAPELLEIGSTPAQVIKEELVLLSQVDLDKPIEAVEKLAGECAVDKVPATEDTLAIKTAVAGIVTTSIAGAALTLDKPTSEEKKNVSKKPALGKDKKSGFGDKAKSAPLRSSKNTTITTTLAPVKSTPASPTKPLTNPVVKKQTVSLVASRVAKTSPAPVTTSVPIKSKLASNKPSTLLSKPTLGSSKPRPLSASPTKPTSTEKKPSLINGETVKPMVNKAPAPVASRRLVSTTTKAATTKALSSPISRTSVTSTRQTTTTNSITSTVSSPTARPKTAPVNGVPSKPRVPVSTIAFRAKQPVTNKQVKETANKQISSARTSSLTTTTKAPISANRTTTTTLRRLPGGVSKTTTSVKETTAGQKLILGPHKTGLDSKEVVTVEHTTTETKVDATPPAVTTESINQPTDQD</sequence>
<proteinExistence type="predicted"/>
<feature type="region of interest" description="Disordered" evidence="1">
    <location>
        <begin position="1160"/>
        <end position="1186"/>
    </location>
</feature>
<feature type="region of interest" description="Disordered" evidence="1">
    <location>
        <begin position="1199"/>
        <end position="1226"/>
    </location>
</feature>
<feature type="compositionally biased region" description="Basic and acidic residues" evidence="1">
    <location>
        <begin position="208"/>
        <end position="234"/>
    </location>
</feature>
<name>A0A7R9CFA5_TIMCR</name>
<feature type="compositionally biased region" description="Low complexity" evidence="1">
    <location>
        <begin position="360"/>
        <end position="369"/>
    </location>
</feature>
<dbReference type="InterPro" id="IPR009818">
    <property type="entry name" value="PAM2_motif"/>
</dbReference>
<dbReference type="AlphaFoldDB" id="A0A7R9CFA5"/>
<dbReference type="EMBL" id="OC316850">
    <property type="protein sequence ID" value="CAD7393999.1"/>
    <property type="molecule type" value="Genomic_DNA"/>
</dbReference>